<evidence type="ECO:0000256" key="1">
    <source>
        <dbReference type="SAM" id="MobiDB-lite"/>
    </source>
</evidence>
<name>A0A813EC45_POLGL</name>
<evidence type="ECO:0000256" key="2">
    <source>
        <dbReference type="SAM" id="Phobius"/>
    </source>
</evidence>
<feature type="transmembrane region" description="Helical" evidence="2">
    <location>
        <begin position="12"/>
        <end position="31"/>
    </location>
</feature>
<feature type="compositionally biased region" description="Polar residues" evidence="1">
    <location>
        <begin position="747"/>
        <end position="761"/>
    </location>
</feature>
<comment type="caution">
    <text evidence="3">The sequence shown here is derived from an EMBL/GenBank/DDBJ whole genome shotgun (WGS) entry which is preliminary data.</text>
</comment>
<keyword evidence="2" id="KW-0472">Membrane</keyword>
<keyword evidence="2" id="KW-0812">Transmembrane</keyword>
<keyword evidence="4" id="KW-1185">Reference proteome</keyword>
<gene>
    <name evidence="3" type="ORF">PGLA1383_LOCUS14954</name>
</gene>
<reference evidence="3" key="1">
    <citation type="submission" date="2021-02" db="EMBL/GenBank/DDBJ databases">
        <authorList>
            <person name="Dougan E. K."/>
            <person name="Rhodes N."/>
            <person name="Thang M."/>
            <person name="Chan C."/>
        </authorList>
    </citation>
    <scope>NUCLEOTIDE SEQUENCE</scope>
</reference>
<dbReference type="Proteomes" id="UP000654075">
    <property type="component" value="Unassembled WGS sequence"/>
</dbReference>
<feature type="transmembrane region" description="Helical" evidence="2">
    <location>
        <begin position="84"/>
        <end position="105"/>
    </location>
</feature>
<feature type="non-terminal residue" evidence="3">
    <location>
        <position position="775"/>
    </location>
</feature>
<dbReference type="PANTHER" id="PTHR42264">
    <property type="entry name" value="EPHRIN_REC_LIKE DOMAIN-CONTAINING PROTEIN"/>
    <property type="match status" value="1"/>
</dbReference>
<feature type="transmembrane region" description="Helical" evidence="2">
    <location>
        <begin position="125"/>
        <end position="145"/>
    </location>
</feature>
<organism evidence="3 4">
    <name type="scientific">Polarella glacialis</name>
    <name type="common">Dinoflagellate</name>
    <dbReference type="NCBI Taxonomy" id="89957"/>
    <lineage>
        <taxon>Eukaryota</taxon>
        <taxon>Sar</taxon>
        <taxon>Alveolata</taxon>
        <taxon>Dinophyceae</taxon>
        <taxon>Suessiales</taxon>
        <taxon>Suessiaceae</taxon>
        <taxon>Polarella</taxon>
    </lineage>
</organism>
<feature type="region of interest" description="Disordered" evidence="1">
    <location>
        <begin position="399"/>
        <end position="425"/>
    </location>
</feature>
<proteinExistence type="predicted"/>
<sequence>MSAISTPTLPLVAVWASAFAYAVARLLLLGFRRRGSLAHDLISWTDWKVWISYAKLGAAASEPGLPASVQIHATRICSAHKVKYWILVAPWITTVTGLFLGQTWAGHFHMIGMGHKDDSHDIRTHVPYIYAWTFVFCSFLGICTWPRQFRLWHGYLITIISLALCYQVLWEADSYIIYLARSRSITLVRVFFAIICTNVPFESVISLAETTVGIWVASNMKSTSQFKEYPQEPANDLVAECALSFLCVLISYSLDRTYQADALTITKCKASKQVETSAKSLLSMMCDVILDVGPDLCLTLASPQLATLLFKRSSTSCLAGSDFMSLVMAEDQEQLRNNLLHQSQKVQLLSAGMQDSDGGTVRFRIFHAPYSDLDDSPRHLLGLCEQGLEEATQRSWAVGARGGTQGSWPAYDNAVGDNEESVEPHPALGAQTLSSSDLEQLGTICGGTNSTNNNSNTNNNNTNNKTNNSNDDNINNNKFNNYINNINNNINNNSINNYVNNNYNSSAGSSSSLSSRSSTASQMDVSVWLDVSTLSVVRYDPAFTLISGPFPEGQMILNHMKGARKFERDLQNWLQCSAPEVDAQLRMAETGSTEAVMRTNMGSLCFRFPAMKKAGIEFESDVTLEFPLASLSGGDAVVKMNASDNGEKNVFSPSTISANDLFIIYLRNVELVAYVSQWIGRRALPSNMRSASLCALRASASDDVEANLSEAEAMFREAFRAEAERAELLQDQLQAALAEKLQGQGSASVTTSVDPASQFSPGSPGGKATWREAFE</sequence>
<dbReference type="EMBL" id="CAJNNV010008634">
    <property type="protein sequence ID" value="CAE8596491.1"/>
    <property type="molecule type" value="Genomic_DNA"/>
</dbReference>
<evidence type="ECO:0000313" key="3">
    <source>
        <dbReference type="EMBL" id="CAE8596491.1"/>
    </source>
</evidence>
<dbReference type="AlphaFoldDB" id="A0A813EC45"/>
<accession>A0A813EC45</accession>
<feature type="transmembrane region" description="Helical" evidence="2">
    <location>
        <begin position="152"/>
        <end position="170"/>
    </location>
</feature>
<protein>
    <submittedName>
        <fullName evidence="3">Uncharacterized protein</fullName>
    </submittedName>
</protein>
<feature type="region of interest" description="Disordered" evidence="1">
    <location>
        <begin position="747"/>
        <end position="775"/>
    </location>
</feature>
<feature type="compositionally biased region" description="Low complexity" evidence="1">
    <location>
        <begin position="449"/>
        <end position="476"/>
    </location>
</feature>
<keyword evidence="2" id="KW-1133">Transmembrane helix</keyword>
<evidence type="ECO:0000313" key="4">
    <source>
        <dbReference type="Proteomes" id="UP000654075"/>
    </source>
</evidence>
<feature type="region of interest" description="Disordered" evidence="1">
    <location>
        <begin position="440"/>
        <end position="476"/>
    </location>
</feature>